<keyword evidence="9" id="KW-0411">Iron-sulfur</keyword>
<dbReference type="InterPro" id="IPR041957">
    <property type="entry name" value="CT_Nitrate-R-NapA-like"/>
</dbReference>
<dbReference type="Gene3D" id="2.40.40.20">
    <property type="match status" value="1"/>
</dbReference>
<organism evidence="13 14">
    <name type="scientific">Hydrocarboniclastica marina</name>
    <dbReference type="NCBI Taxonomy" id="2259620"/>
    <lineage>
        <taxon>Bacteria</taxon>
        <taxon>Pseudomonadati</taxon>
        <taxon>Pseudomonadota</taxon>
        <taxon>Gammaproteobacteria</taxon>
        <taxon>Alteromonadales</taxon>
        <taxon>Alteromonadaceae</taxon>
        <taxon>Hydrocarboniclastica</taxon>
    </lineage>
</organism>
<feature type="domain" description="4Fe-4S Mo/W bis-MGD-type" evidence="12">
    <location>
        <begin position="4"/>
        <end position="61"/>
    </location>
</feature>
<dbReference type="InterPro" id="IPR050123">
    <property type="entry name" value="Prok_molybdopt-oxidoreductase"/>
</dbReference>
<dbReference type="PANTHER" id="PTHR43105:SF9">
    <property type="entry name" value="NADPH-FE(3+) OXIDOREDUCTASE SUBUNIT ALPHA"/>
    <property type="match status" value="1"/>
</dbReference>
<name>A0A4P7XCU9_9ALTE</name>
<evidence type="ECO:0000313" key="14">
    <source>
        <dbReference type="Proteomes" id="UP000298049"/>
    </source>
</evidence>
<comment type="cofactor">
    <cofactor evidence="1">
        <name>Mo-bis(molybdopterin guanine dinucleotide)</name>
        <dbReference type="ChEBI" id="CHEBI:60539"/>
    </cofactor>
</comment>
<keyword evidence="10" id="KW-0534">Nitrate assimilation</keyword>
<dbReference type="Pfam" id="PF01568">
    <property type="entry name" value="Molydop_binding"/>
    <property type="match status" value="1"/>
</dbReference>
<evidence type="ECO:0000256" key="11">
    <source>
        <dbReference type="SAM" id="MobiDB-lite"/>
    </source>
</evidence>
<evidence type="ECO:0000313" key="13">
    <source>
        <dbReference type="EMBL" id="QCF24586.1"/>
    </source>
</evidence>
<dbReference type="AlphaFoldDB" id="A0A4P7XCU9"/>
<evidence type="ECO:0000256" key="7">
    <source>
        <dbReference type="ARBA" id="ARBA00023002"/>
    </source>
</evidence>
<evidence type="ECO:0000256" key="9">
    <source>
        <dbReference type="ARBA" id="ARBA00023014"/>
    </source>
</evidence>
<dbReference type="EMBL" id="CP031093">
    <property type="protein sequence ID" value="QCF24586.1"/>
    <property type="molecule type" value="Genomic_DNA"/>
</dbReference>
<keyword evidence="14" id="KW-1185">Reference proteome</keyword>
<evidence type="ECO:0000256" key="5">
    <source>
        <dbReference type="ARBA" id="ARBA00022505"/>
    </source>
</evidence>
<accession>A0A4P7XCU9</accession>
<dbReference type="InterPro" id="IPR006963">
    <property type="entry name" value="Mopterin_OxRdtase_4Fe-4S_dom"/>
</dbReference>
<dbReference type="InterPro" id="IPR006656">
    <property type="entry name" value="Mopterin_OxRdtase"/>
</dbReference>
<dbReference type="GO" id="GO:0016491">
    <property type="term" value="F:oxidoreductase activity"/>
    <property type="evidence" value="ECO:0007669"/>
    <property type="project" value="UniProtKB-KW"/>
</dbReference>
<keyword evidence="4" id="KW-0004">4Fe-4S</keyword>
<dbReference type="GO" id="GO:0043546">
    <property type="term" value="F:molybdopterin cofactor binding"/>
    <property type="evidence" value="ECO:0007669"/>
    <property type="project" value="InterPro"/>
</dbReference>
<dbReference type="Gene3D" id="1.10.10.1100">
    <property type="entry name" value="BFD-like [2Fe-2S]-binding domain"/>
    <property type="match status" value="1"/>
</dbReference>
<dbReference type="Proteomes" id="UP000298049">
    <property type="component" value="Chromosome"/>
</dbReference>
<feature type="compositionally biased region" description="Polar residues" evidence="11">
    <location>
        <begin position="594"/>
        <end position="607"/>
    </location>
</feature>
<dbReference type="GO" id="GO:0051539">
    <property type="term" value="F:4 iron, 4 sulfur cluster binding"/>
    <property type="evidence" value="ECO:0007669"/>
    <property type="project" value="UniProtKB-KW"/>
</dbReference>
<dbReference type="CDD" id="cd02754">
    <property type="entry name" value="MopB_Nitrate-R-NapA-like"/>
    <property type="match status" value="1"/>
</dbReference>
<evidence type="ECO:0000256" key="10">
    <source>
        <dbReference type="ARBA" id="ARBA00023063"/>
    </source>
</evidence>
<dbReference type="RefSeq" id="WP_136545937.1">
    <property type="nucleotide sequence ID" value="NZ_CP031093.1"/>
</dbReference>
<comment type="cofactor">
    <cofactor evidence="2">
        <name>[4Fe-4S] cluster</name>
        <dbReference type="ChEBI" id="CHEBI:49883"/>
    </cofactor>
</comment>
<dbReference type="Gene3D" id="3.40.228.10">
    <property type="entry name" value="Dimethylsulfoxide Reductase, domain 2"/>
    <property type="match status" value="1"/>
</dbReference>
<dbReference type="Pfam" id="PF04879">
    <property type="entry name" value="Molybdop_Fe4S4"/>
    <property type="match status" value="1"/>
</dbReference>
<dbReference type="KEGG" id="hmi:soil367_00670"/>
<evidence type="ECO:0000256" key="8">
    <source>
        <dbReference type="ARBA" id="ARBA00023004"/>
    </source>
</evidence>
<dbReference type="PIRSF" id="PIRSF036643">
    <property type="entry name" value="FDH_alpha"/>
    <property type="match status" value="1"/>
</dbReference>
<dbReference type="Gene3D" id="3.40.50.740">
    <property type="match status" value="1"/>
</dbReference>
<evidence type="ECO:0000256" key="4">
    <source>
        <dbReference type="ARBA" id="ARBA00022485"/>
    </source>
</evidence>
<keyword evidence="7" id="KW-0560">Oxidoreductase</keyword>
<keyword evidence="5" id="KW-0500">Molybdenum</keyword>
<comment type="similarity">
    <text evidence="3">Belongs to the prokaryotic molybdopterin-containing oxidoreductase family. NasA/NapA/NarB subfamily.</text>
</comment>
<evidence type="ECO:0000256" key="3">
    <source>
        <dbReference type="ARBA" id="ARBA00008747"/>
    </source>
</evidence>
<proteinExistence type="inferred from homology"/>
<dbReference type="SUPFAM" id="SSF53706">
    <property type="entry name" value="Formate dehydrogenase/DMSO reductase, domains 1-3"/>
    <property type="match status" value="1"/>
</dbReference>
<gene>
    <name evidence="13" type="ORF">soil367_00670</name>
</gene>
<dbReference type="InterPro" id="IPR006657">
    <property type="entry name" value="MoPterin_dinucl-bd_dom"/>
</dbReference>
<feature type="region of interest" description="Disordered" evidence="11">
    <location>
        <begin position="577"/>
        <end position="607"/>
    </location>
</feature>
<dbReference type="InterPro" id="IPR007419">
    <property type="entry name" value="BFD-like_2Fe2S-bd_dom"/>
</dbReference>
<dbReference type="PANTHER" id="PTHR43105">
    <property type="entry name" value="RESPIRATORY NITRATE REDUCTASE"/>
    <property type="match status" value="1"/>
</dbReference>
<dbReference type="CDD" id="cd02791">
    <property type="entry name" value="MopB_CT_Nitrate-R-NapA-like"/>
    <property type="match status" value="1"/>
</dbReference>
<dbReference type="Pfam" id="PF04324">
    <property type="entry name" value="Fer2_BFD"/>
    <property type="match status" value="1"/>
</dbReference>
<dbReference type="InterPro" id="IPR009010">
    <property type="entry name" value="Asp_de-COase-like_dom_sf"/>
</dbReference>
<dbReference type="SUPFAM" id="SSF50692">
    <property type="entry name" value="ADC-like"/>
    <property type="match status" value="1"/>
</dbReference>
<dbReference type="GO" id="GO:1990204">
    <property type="term" value="C:oxidoreductase complex"/>
    <property type="evidence" value="ECO:0007669"/>
    <property type="project" value="UniProtKB-ARBA"/>
</dbReference>
<dbReference type="PROSITE" id="PS51669">
    <property type="entry name" value="4FE4S_MOW_BIS_MGD"/>
    <property type="match status" value="1"/>
</dbReference>
<evidence type="ECO:0000256" key="2">
    <source>
        <dbReference type="ARBA" id="ARBA00001966"/>
    </source>
</evidence>
<dbReference type="Pfam" id="PF00384">
    <property type="entry name" value="Molybdopterin"/>
    <property type="match status" value="1"/>
</dbReference>
<keyword evidence="6" id="KW-0479">Metal-binding</keyword>
<dbReference type="SMART" id="SM00926">
    <property type="entry name" value="Molybdop_Fe4S4"/>
    <property type="match status" value="1"/>
</dbReference>
<dbReference type="GO" id="GO:0046872">
    <property type="term" value="F:metal ion binding"/>
    <property type="evidence" value="ECO:0007669"/>
    <property type="project" value="UniProtKB-KW"/>
</dbReference>
<reference evidence="13 14" key="1">
    <citation type="submission" date="2018-07" db="EMBL/GenBank/DDBJ databases">
        <title>Marsedoiliclastica nanhaica gen. nov. sp. nov., a novel marine hydrocarbonoclastic bacterium isolated from an in-situ enriched hydrocarbon-degrading consortium in deep-sea sediment.</title>
        <authorList>
            <person name="Dong C."/>
            <person name="Ma T."/>
            <person name="Liu R."/>
            <person name="Shao Z."/>
        </authorList>
    </citation>
    <scope>NUCLEOTIDE SEQUENCE [LARGE SCALE GENOMIC DNA]</scope>
    <source>
        <strain evidence="14">soil36-7</strain>
    </source>
</reference>
<evidence type="ECO:0000256" key="1">
    <source>
        <dbReference type="ARBA" id="ARBA00001942"/>
    </source>
</evidence>
<dbReference type="Gene3D" id="2.20.25.90">
    <property type="entry name" value="ADC-like domains"/>
    <property type="match status" value="1"/>
</dbReference>
<dbReference type="GO" id="GO:0016020">
    <property type="term" value="C:membrane"/>
    <property type="evidence" value="ECO:0007669"/>
    <property type="project" value="TreeGrafter"/>
</dbReference>
<dbReference type="GO" id="GO:0042128">
    <property type="term" value="P:nitrate assimilation"/>
    <property type="evidence" value="ECO:0007669"/>
    <property type="project" value="UniProtKB-KW"/>
</dbReference>
<evidence type="ECO:0000259" key="12">
    <source>
        <dbReference type="PROSITE" id="PS51669"/>
    </source>
</evidence>
<keyword evidence="8" id="KW-0408">Iron</keyword>
<dbReference type="GO" id="GO:0045333">
    <property type="term" value="P:cellular respiration"/>
    <property type="evidence" value="ECO:0007669"/>
    <property type="project" value="UniProtKB-ARBA"/>
</dbReference>
<protein>
    <submittedName>
        <fullName evidence="13">Nitrate reductase</fullName>
    </submittedName>
</protein>
<dbReference type="InterPro" id="IPR041854">
    <property type="entry name" value="BFD-like_2Fe2S-bd_dom_sf"/>
</dbReference>
<dbReference type="OrthoDB" id="9810782at2"/>
<evidence type="ECO:0000256" key="6">
    <source>
        <dbReference type="ARBA" id="ARBA00022723"/>
    </source>
</evidence>
<sequence>MVQPKAQATTCPYCGVGCGVLARASGSASIEPVSGDPDHPANFGRLCIKGSSLAETLGDQNRLRAPEVDGKRVGWDEALDAITRRLATVRAQHGPEAIAFYLSGQLLTEDYYVANKLAKGFLGTPHVDTNSRLCMSSAVASYKRAFGADVVPGCYEDLELADLLVLVGSNTAWNHPVLYQRIKAAGEGRPNRKIIVIDPRRTATCEIADLHLQLHPGTDAYLFNGLLSWLAATGAVAEDWVQERASGMDAAVAAAKASAPSPREVAEVCDLAEADVEAFYRLFADTQRTVTLYSQGINQSVRGTDQGSAIINCHLATGRVGLPGASPFSITGQPNAMGGREVGGLANQLAAHTDYETPGARDCVQAFWNSPELPEAAGMKAVEMFDAVASGAIQAIWIMATNPVVSMPDAERVKAALANCPLVIVSDCVDHTDTLDLAHIKLPAQGWSEKDGTVTNSERRLSRQRGLLPAVGESRPDWWALAQVGQRLGFKTAFDYPNPAAVFREHAALSAQTVKLGGGFDISALAELSDQAYRDLTPLQWPVTHARPLGTARQFGQGRFRTPDGRARFHSVALPVHAGGPAADAGKNRHEDPLSQSRPNAESTPGSFYFNTGRLRDQWHTMSRTGRSPRLWQHTSESFLAMAPADADRMGVADGQFVRVSGAAGQLVLRLRRDSGQRQGEVFAPIHWNEQWTGAGRVGGVIRPSCDPASGQPAFKHSRVDIEPVQVEFHAVLLSQHAPPGLDAMTYWSRTPLANTQAWRVAGQHAPDRDGVARLLGGAPQLEMLDAADGRQRYARVAEGRLQAVLMIEREFHFPALDWLDELFGHEQLDAQDRKALLAASPAGVEDTGPVICSCFQVGEKTILSAIGEGCDSPAALGEKLKCGTNCGSCLPEIKALVERCIASAT</sequence>